<feature type="region of interest" description="Disordered" evidence="1">
    <location>
        <begin position="78"/>
        <end position="99"/>
    </location>
</feature>
<dbReference type="Proteomes" id="UP000242715">
    <property type="component" value="Unassembled WGS sequence"/>
</dbReference>
<sequence length="99" mass="10401">MAQNIVFSVIFLALMIIFGQSIEGHHVKYIDESNLVKDKDILQDKHAGILDTTSVATLSPPILPPSVVVGVAPPPSHGVGAFRPTTPGNSPGVGHSTHN</sequence>
<evidence type="ECO:0000313" key="3">
    <source>
        <dbReference type="EMBL" id="GAU39820.1"/>
    </source>
</evidence>
<evidence type="ECO:0000256" key="1">
    <source>
        <dbReference type="SAM" id="MobiDB-lite"/>
    </source>
</evidence>
<evidence type="ECO:0008006" key="5">
    <source>
        <dbReference type="Google" id="ProtNLM"/>
    </source>
</evidence>
<gene>
    <name evidence="3" type="ORF">TSUD_154500</name>
</gene>
<keyword evidence="4" id="KW-1185">Reference proteome</keyword>
<organism evidence="3 4">
    <name type="scientific">Trifolium subterraneum</name>
    <name type="common">Subterranean clover</name>
    <dbReference type="NCBI Taxonomy" id="3900"/>
    <lineage>
        <taxon>Eukaryota</taxon>
        <taxon>Viridiplantae</taxon>
        <taxon>Streptophyta</taxon>
        <taxon>Embryophyta</taxon>
        <taxon>Tracheophyta</taxon>
        <taxon>Spermatophyta</taxon>
        <taxon>Magnoliopsida</taxon>
        <taxon>eudicotyledons</taxon>
        <taxon>Gunneridae</taxon>
        <taxon>Pentapetalae</taxon>
        <taxon>rosids</taxon>
        <taxon>fabids</taxon>
        <taxon>Fabales</taxon>
        <taxon>Fabaceae</taxon>
        <taxon>Papilionoideae</taxon>
        <taxon>50 kb inversion clade</taxon>
        <taxon>NPAAA clade</taxon>
        <taxon>Hologalegina</taxon>
        <taxon>IRL clade</taxon>
        <taxon>Trifolieae</taxon>
        <taxon>Trifolium</taxon>
    </lineage>
</organism>
<dbReference type="OrthoDB" id="1414493at2759"/>
<proteinExistence type="predicted"/>
<name>A0A2Z6NSM3_TRISU</name>
<evidence type="ECO:0000256" key="2">
    <source>
        <dbReference type="SAM" id="SignalP"/>
    </source>
</evidence>
<keyword evidence="2" id="KW-0732">Signal</keyword>
<dbReference type="EMBL" id="DF973780">
    <property type="protein sequence ID" value="GAU39820.1"/>
    <property type="molecule type" value="Genomic_DNA"/>
</dbReference>
<feature type="signal peptide" evidence="2">
    <location>
        <begin position="1"/>
        <end position="24"/>
    </location>
</feature>
<feature type="chain" id="PRO_5016236467" description="Encoded peptide" evidence="2">
    <location>
        <begin position="25"/>
        <end position="99"/>
    </location>
</feature>
<dbReference type="AlphaFoldDB" id="A0A2Z6NSM3"/>
<accession>A0A2Z6NSM3</accession>
<reference evidence="4" key="1">
    <citation type="journal article" date="2017" name="Front. Plant Sci.">
        <title>Climate Clever Clovers: New Paradigm to Reduce the Environmental Footprint of Ruminants by Breeding Low Methanogenic Forages Utilizing Haplotype Variation.</title>
        <authorList>
            <person name="Kaur P."/>
            <person name="Appels R."/>
            <person name="Bayer P.E."/>
            <person name="Keeble-Gagnere G."/>
            <person name="Wang J."/>
            <person name="Hirakawa H."/>
            <person name="Shirasawa K."/>
            <person name="Vercoe P."/>
            <person name="Stefanova K."/>
            <person name="Durmic Z."/>
            <person name="Nichols P."/>
            <person name="Revell C."/>
            <person name="Isobe S.N."/>
            <person name="Edwards D."/>
            <person name="Erskine W."/>
        </authorList>
    </citation>
    <scope>NUCLEOTIDE SEQUENCE [LARGE SCALE GENOMIC DNA]</scope>
    <source>
        <strain evidence="4">cv. Daliak</strain>
    </source>
</reference>
<protein>
    <recommendedName>
        <fullName evidence="5">Encoded peptide</fullName>
    </recommendedName>
</protein>
<evidence type="ECO:0000313" key="4">
    <source>
        <dbReference type="Proteomes" id="UP000242715"/>
    </source>
</evidence>